<accession>A0ABU0P5M9</accession>
<dbReference type="PRINTS" id="PR00409">
    <property type="entry name" value="PHDIOXRDTASE"/>
</dbReference>
<dbReference type="RefSeq" id="WP_307357365.1">
    <property type="nucleotide sequence ID" value="NZ_JAUSXK010000001.1"/>
</dbReference>
<protein>
    <submittedName>
        <fullName evidence="10">Ferredoxin-NADP reductase</fullName>
    </submittedName>
</protein>
<dbReference type="InterPro" id="IPR039261">
    <property type="entry name" value="FNR_nucleotide-bd"/>
</dbReference>
<dbReference type="InterPro" id="IPR006058">
    <property type="entry name" value="2Fe2S_fd_BS"/>
</dbReference>
<dbReference type="CDD" id="cd00207">
    <property type="entry name" value="fer2"/>
    <property type="match status" value="1"/>
</dbReference>
<evidence type="ECO:0000313" key="11">
    <source>
        <dbReference type="Proteomes" id="UP001239085"/>
    </source>
</evidence>
<dbReference type="InterPro" id="IPR017927">
    <property type="entry name" value="FAD-bd_FR_type"/>
</dbReference>
<keyword evidence="4" id="KW-0479">Metal-binding</keyword>
<dbReference type="SUPFAM" id="SSF63380">
    <property type="entry name" value="Riboflavin synthase domain-like"/>
    <property type="match status" value="1"/>
</dbReference>
<dbReference type="Gene3D" id="2.40.30.10">
    <property type="entry name" value="Translation factors"/>
    <property type="match status" value="1"/>
</dbReference>
<dbReference type="Proteomes" id="UP001239085">
    <property type="component" value="Unassembled WGS sequence"/>
</dbReference>
<keyword evidence="2" id="KW-0285">Flavoprotein</keyword>
<dbReference type="InterPro" id="IPR017938">
    <property type="entry name" value="Riboflavin_synthase-like_b-brl"/>
</dbReference>
<dbReference type="SUPFAM" id="SSF52343">
    <property type="entry name" value="Ferredoxin reductase-like, C-terminal NADP-linked domain"/>
    <property type="match status" value="1"/>
</dbReference>
<evidence type="ECO:0000259" key="9">
    <source>
        <dbReference type="PROSITE" id="PS51384"/>
    </source>
</evidence>
<keyword evidence="6" id="KW-0408">Iron</keyword>
<dbReference type="PANTHER" id="PTHR47354:SF1">
    <property type="entry name" value="CARNITINE MONOOXYGENASE REDUCTASE SUBUNIT"/>
    <property type="match status" value="1"/>
</dbReference>
<dbReference type="Pfam" id="PF00111">
    <property type="entry name" value="Fer2"/>
    <property type="match status" value="1"/>
</dbReference>
<evidence type="ECO:0000256" key="4">
    <source>
        <dbReference type="ARBA" id="ARBA00022723"/>
    </source>
</evidence>
<evidence type="ECO:0000313" key="10">
    <source>
        <dbReference type="EMBL" id="MDQ0642009.1"/>
    </source>
</evidence>
<dbReference type="PROSITE" id="PS51085">
    <property type="entry name" value="2FE2S_FER_2"/>
    <property type="match status" value="1"/>
</dbReference>
<reference evidence="10 11" key="1">
    <citation type="submission" date="2023-07" db="EMBL/GenBank/DDBJ databases">
        <title>Comparative genomics of wheat-associated soil bacteria to identify genetic determinants of phenazine resistance.</title>
        <authorList>
            <person name="Mouncey N."/>
        </authorList>
    </citation>
    <scope>NUCLEOTIDE SEQUENCE [LARGE SCALE GENOMIC DNA]</scope>
    <source>
        <strain evidence="10 11">W2I7</strain>
    </source>
</reference>
<dbReference type="PANTHER" id="PTHR47354">
    <property type="entry name" value="NADH OXIDOREDUCTASE HCR"/>
    <property type="match status" value="1"/>
</dbReference>
<comment type="caution">
    <text evidence="10">The sequence shown here is derived from an EMBL/GenBank/DDBJ whole genome shotgun (WGS) entry which is preliminary data.</text>
</comment>
<dbReference type="InterPro" id="IPR036010">
    <property type="entry name" value="2Fe-2S_ferredoxin-like_sf"/>
</dbReference>
<dbReference type="EMBL" id="JAUSXK010000001">
    <property type="protein sequence ID" value="MDQ0642009.1"/>
    <property type="molecule type" value="Genomic_DNA"/>
</dbReference>
<sequence>MTALVVRELVTETPSIVSIRLESPDGSSLPLWQPGSHIDVQLLTRHERQYSLCGDPADLTAYRIAVRREPRSRGGSHYIHGYLRVGSLVWVRPPRNLFALAEAPSYLLLAAGIGITPILSMARHLAAQNAEWQMTYATRHRDDIAFADELGALGERVTTHVSGESGRLDLPALLSRASPGTAVYACGPQAFIDELTELAGLLPEGSSIHVERFEPRQREHRPNAPFTVVCTQSDVTVEVPAGRSMLESLQGAGIPVEGSCLRGICGSCAMNVLEGEPEHRDSLNSDERSMTIYPCVSRSLSPTLAVDV</sequence>
<feature type="domain" description="FAD-binding FR-type" evidence="9">
    <location>
        <begin position="1"/>
        <end position="101"/>
    </location>
</feature>
<dbReference type="SUPFAM" id="SSF54292">
    <property type="entry name" value="2Fe-2S ferredoxin-like"/>
    <property type="match status" value="1"/>
</dbReference>
<dbReference type="InterPro" id="IPR001433">
    <property type="entry name" value="OxRdtase_FAD/NAD-bd"/>
</dbReference>
<dbReference type="PROSITE" id="PS51384">
    <property type="entry name" value="FAD_FR"/>
    <property type="match status" value="1"/>
</dbReference>
<proteinExistence type="predicted"/>
<evidence type="ECO:0000256" key="6">
    <source>
        <dbReference type="ARBA" id="ARBA00023004"/>
    </source>
</evidence>
<dbReference type="Gene3D" id="3.10.20.30">
    <property type="match status" value="1"/>
</dbReference>
<evidence type="ECO:0000256" key="2">
    <source>
        <dbReference type="ARBA" id="ARBA00022630"/>
    </source>
</evidence>
<dbReference type="PROSITE" id="PS00197">
    <property type="entry name" value="2FE2S_FER_1"/>
    <property type="match status" value="1"/>
</dbReference>
<keyword evidence="11" id="KW-1185">Reference proteome</keyword>
<dbReference type="CDD" id="cd06185">
    <property type="entry name" value="PDR_like"/>
    <property type="match status" value="1"/>
</dbReference>
<keyword evidence="7" id="KW-0411">Iron-sulfur</keyword>
<evidence type="ECO:0000256" key="3">
    <source>
        <dbReference type="ARBA" id="ARBA00022714"/>
    </source>
</evidence>
<gene>
    <name evidence="10" type="ORF">QFZ46_000169</name>
</gene>
<comment type="cofactor">
    <cofactor evidence="1">
        <name>FAD</name>
        <dbReference type="ChEBI" id="CHEBI:57692"/>
    </cofactor>
</comment>
<organism evidence="10 11">
    <name type="scientific">Microbacterium murale</name>
    <dbReference type="NCBI Taxonomy" id="1081040"/>
    <lineage>
        <taxon>Bacteria</taxon>
        <taxon>Bacillati</taxon>
        <taxon>Actinomycetota</taxon>
        <taxon>Actinomycetes</taxon>
        <taxon>Micrococcales</taxon>
        <taxon>Microbacteriaceae</taxon>
        <taxon>Microbacterium</taxon>
    </lineage>
</organism>
<dbReference type="InterPro" id="IPR050415">
    <property type="entry name" value="MRET"/>
</dbReference>
<feature type="domain" description="2Fe-2S ferredoxin-type" evidence="8">
    <location>
        <begin position="224"/>
        <end position="308"/>
    </location>
</feature>
<evidence type="ECO:0000256" key="1">
    <source>
        <dbReference type="ARBA" id="ARBA00001974"/>
    </source>
</evidence>
<dbReference type="InterPro" id="IPR001041">
    <property type="entry name" value="2Fe-2S_ferredoxin-type"/>
</dbReference>
<dbReference type="InterPro" id="IPR012675">
    <property type="entry name" value="Beta-grasp_dom_sf"/>
</dbReference>
<dbReference type="Gene3D" id="3.40.50.80">
    <property type="entry name" value="Nucleotide-binding domain of ferredoxin-NADP reductase (FNR) module"/>
    <property type="match status" value="1"/>
</dbReference>
<evidence type="ECO:0000259" key="8">
    <source>
        <dbReference type="PROSITE" id="PS51085"/>
    </source>
</evidence>
<name>A0ABU0P5M9_9MICO</name>
<keyword evidence="5" id="KW-0560">Oxidoreductase</keyword>
<evidence type="ECO:0000256" key="5">
    <source>
        <dbReference type="ARBA" id="ARBA00023002"/>
    </source>
</evidence>
<evidence type="ECO:0000256" key="7">
    <source>
        <dbReference type="ARBA" id="ARBA00023014"/>
    </source>
</evidence>
<dbReference type="Pfam" id="PF00175">
    <property type="entry name" value="NAD_binding_1"/>
    <property type="match status" value="1"/>
</dbReference>
<keyword evidence="3" id="KW-0001">2Fe-2S</keyword>